<dbReference type="PROSITE" id="PS51918">
    <property type="entry name" value="RADICAL_SAM"/>
    <property type="match status" value="1"/>
</dbReference>
<evidence type="ECO:0000259" key="10">
    <source>
        <dbReference type="PROSITE" id="PS51918"/>
    </source>
</evidence>
<dbReference type="PANTHER" id="PTHR42836:SF1">
    <property type="entry name" value="7-CARBOXY-7-DEAZAGUANINE SYNTHASE"/>
    <property type="match status" value="1"/>
</dbReference>
<feature type="binding site" evidence="9">
    <location>
        <position position="45"/>
    </location>
    <ligand>
        <name>[4Fe-4S] cluster</name>
        <dbReference type="ChEBI" id="CHEBI:49883"/>
        <note>4Fe-4S-S-AdoMet</note>
    </ligand>
</feature>
<feature type="binding site" evidence="9">
    <location>
        <position position="94"/>
    </location>
    <ligand>
        <name>S-adenosyl-L-methionine</name>
        <dbReference type="ChEBI" id="CHEBI:59789"/>
    </ligand>
</feature>
<feature type="binding site" evidence="9">
    <location>
        <begin position="47"/>
        <end position="49"/>
    </location>
    <ligand>
        <name>S-adenosyl-L-methionine</name>
        <dbReference type="ChEBI" id="CHEBI:59789"/>
    </ligand>
</feature>
<keyword evidence="8 9" id="KW-0456">Lyase</keyword>
<reference evidence="11 12" key="1">
    <citation type="submission" date="2017-04" db="EMBL/GenBank/DDBJ databases">
        <authorList>
            <person name="Afonso C.L."/>
            <person name="Miller P.J."/>
            <person name="Scott M.A."/>
            <person name="Spackman E."/>
            <person name="Goraichik I."/>
            <person name="Dimitrov K.M."/>
            <person name="Suarez D.L."/>
            <person name="Swayne D.E."/>
        </authorList>
    </citation>
    <scope>NUCLEOTIDE SEQUENCE [LARGE SCALE GENOMIC DNA]</scope>
    <source>
        <strain evidence="11 12">VK13</strain>
    </source>
</reference>
<dbReference type="GO" id="GO:0008616">
    <property type="term" value="P:tRNA queuosine(34) biosynthetic process"/>
    <property type="evidence" value="ECO:0007669"/>
    <property type="project" value="UniProtKB-UniRule"/>
</dbReference>
<feature type="binding site" evidence="9">
    <location>
        <position position="26"/>
    </location>
    <ligand>
        <name>substrate</name>
    </ligand>
</feature>
<proteinExistence type="inferred from homology"/>
<dbReference type="EMBL" id="FWXJ01000013">
    <property type="protein sequence ID" value="SMC71743.1"/>
    <property type="molecule type" value="Genomic_DNA"/>
</dbReference>
<dbReference type="SFLD" id="SFLDF00376">
    <property type="entry name" value="7-carboxy-7-deazaguanine_synth"/>
    <property type="match status" value="1"/>
</dbReference>
<dbReference type="NCBIfam" id="TIGR04508">
    <property type="entry name" value="queE_Cx14CxxC"/>
    <property type="match status" value="1"/>
</dbReference>
<dbReference type="InterPro" id="IPR058240">
    <property type="entry name" value="rSAM_sf"/>
</dbReference>
<name>A0A1W2BFE8_9BURK</name>
<feature type="binding site" evidence="9">
    <location>
        <position position="221"/>
    </location>
    <ligand>
        <name>substrate</name>
    </ligand>
</feature>
<dbReference type="SUPFAM" id="SSF102114">
    <property type="entry name" value="Radical SAM enzymes"/>
    <property type="match status" value="1"/>
</dbReference>
<keyword evidence="1 9" id="KW-0004">4Fe-4S</keyword>
<feature type="domain" description="Radical SAM core" evidence="10">
    <location>
        <begin position="17"/>
        <end position="221"/>
    </location>
</feature>
<dbReference type="EC" id="4.3.99.3" evidence="9"/>
<keyword evidence="2 9" id="KW-0949">S-adenosyl-L-methionine</keyword>
<dbReference type="PIRSF" id="PIRSF000370">
    <property type="entry name" value="QueE"/>
    <property type="match status" value="1"/>
</dbReference>
<comment type="cofactor">
    <cofactor evidence="9">
        <name>Mg(2+)</name>
        <dbReference type="ChEBI" id="CHEBI:18420"/>
    </cofactor>
</comment>
<evidence type="ECO:0000313" key="12">
    <source>
        <dbReference type="Proteomes" id="UP000192708"/>
    </source>
</evidence>
<evidence type="ECO:0000313" key="11">
    <source>
        <dbReference type="EMBL" id="SMC71743.1"/>
    </source>
</evidence>
<dbReference type="Proteomes" id="UP000192708">
    <property type="component" value="Unassembled WGS sequence"/>
</dbReference>
<evidence type="ECO:0000256" key="7">
    <source>
        <dbReference type="ARBA" id="ARBA00023014"/>
    </source>
</evidence>
<evidence type="ECO:0000256" key="8">
    <source>
        <dbReference type="ARBA" id="ARBA00023239"/>
    </source>
</evidence>
<dbReference type="InterPro" id="IPR024924">
    <property type="entry name" value="7-CO-7-deazaguanine_synth-like"/>
</dbReference>
<dbReference type="AlphaFoldDB" id="A0A1W2BFE8"/>
<comment type="cofactor">
    <cofactor evidence="9">
        <name>S-adenosyl-L-methionine</name>
        <dbReference type="ChEBI" id="CHEBI:59789"/>
    </cofactor>
    <text evidence="9">Binds 1 S-adenosyl-L-methionine per subunit.</text>
</comment>
<protein>
    <recommendedName>
        <fullName evidence="9">7-carboxy-7-deazaguanine synthase</fullName>
        <shortName evidence="9">CDG synthase</shortName>
        <ecNumber evidence="9">4.3.99.3</ecNumber>
    </recommendedName>
    <alternativeName>
        <fullName evidence="9">Queuosine biosynthesis protein QueE</fullName>
    </alternativeName>
</protein>
<dbReference type="RefSeq" id="WP_084284966.1">
    <property type="nucleotide sequence ID" value="NZ_FWXJ01000013.1"/>
</dbReference>
<accession>A0A1W2BFE8</accession>
<feature type="binding site" evidence="9">
    <location>
        <begin position="11"/>
        <end position="13"/>
    </location>
    <ligand>
        <name>substrate</name>
    </ligand>
</feature>
<comment type="pathway">
    <text evidence="9">Purine metabolism; 7-cyano-7-deazaguanine biosynthesis.</text>
</comment>
<evidence type="ECO:0000256" key="9">
    <source>
        <dbReference type="HAMAP-Rule" id="MF_00917"/>
    </source>
</evidence>
<feature type="binding site" evidence="9">
    <location>
        <position position="48"/>
    </location>
    <ligand>
        <name>[4Fe-4S] cluster</name>
        <dbReference type="ChEBI" id="CHEBI:49883"/>
        <note>4Fe-4S-S-AdoMet</note>
    </ligand>
</feature>
<evidence type="ECO:0000256" key="2">
    <source>
        <dbReference type="ARBA" id="ARBA00022691"/>
    </source>
</evidence>
<dbReference type="OrthoDB" id="9792276at2"/>
<dbReference type="GO" id="GO:1904047">
    <property type="term" value="F:S-adenosyl-L-methionine binding"/>
    <property type="evidence" value="ECO:0007669"/>
    <property type="project" value="UniProtKB-UniRule"/>
</dbReference>
<feature type="binding site" evidence="9">
    <location>
        <position position="92"/>
    </location>
    <ligand>
        <name>substrate</name>
    </ligand>
</feature>
<dbReference type="GO" id="GO:0000287">
    <property type="term" value="F:magnesium ion binding"/>
    <property type="evidence" value="ECO:0007669"/>
    <property type="project" value="UniProtKB-UniRule"/>
</dbReference>
<evidence type="ECO:0000256" key="5">
    <source>
        <dbReference type="ARBA" id="ARBA00022842"/>
    </source>
</evidence>
<dbReference type="InterPro" id="IPR007197">
    <property type="entry name" value="rSAM"/>
</dbReference>
<dbReference type="InterPro" id="IPR030977">
    <property type="entry name" value="QueE_Cx14CxxC"/>
</dbReference>
<dbReference type="GO" id="GO:0051539">
    <property type="term" value="F:4 iron, 4 sulfur cluster binding"/>
    <property type="evidence" value="ECO:0007669"/>
    <property type="project" value="UniProtKB-UniRule"/>
</dbReference>
<feature type="binding site" evidence="9">
    <location>
        <position position="50"/>
    </location>
    <ligand>
        <name>Mg(2+)</name>
        <dbReference type="ChEBI" id="CHEBI:18420"/>
    </ligand>
</feature>
<evidence type="ECO:0000256" key="3">
    <source>
        <dbReference type="ARBA" id="ARBA00022723"/>
    </source>
</evidence>
<feature type="binding site" evidence="9">
    <location>
        <position position="30"/>
    </location>
    <ligand>
        <name>[4Fe-4S] cluster</name>
        <dbReference type="ChEBI" id="CHEBI:49883"/>
        <note>4Fe-4S-S-AdoMet</note>
    </ligand>
</feature>
<keyword evidence="6 9" id="KW-0408">Iron</keyword>
<keyword evidence="12" id="KW-1185">Reference proteome</keyword>
<keyword evidence="3 9" id="KW-0479">Metal-binding</keyword>
<dbReference type="SFLD" id="SFLDS00029">
    <property type="entry name" value="Radical_SAM"/>
    <property type="match status" value="1"/>
</dbReference>
<evidence type="ECO:0000256" key="6">
    <source>
        <dbReference type="ARBA" id="ARBA00023004"/>
    </source>
</evidence>
<comment type="similarity">
    <text evidence="9">Belongs to the radical SAM superfamily. 7-carboxy-7-deazaguanine synthase family.</text>
</comment>
<gene>
    <name evidence="9" type="primary">queE</name>
    <name evidence="11" type="ORF">SAMN06296008_11318</name>
</gene>
<keyword evidence="5 9" id="KW-0460">Magnesium</keyword>
<dbReference type="GO" id="GO:0016840">
    <property type="term" value="F:carbon-nitrogen lyase activity"/>
    <property type="evidence" value="ECO:0007669"/>
    <property type="project" value="UniProtKB-UniRule"/>
</dbReference>
<dbReference type="HAMAP" id="MF_00917">
    <property type="entry name" value="QueE"/>
    <property type="match status" value="1"/>
</dbReference>
<comment type="catalytic activity">
    <reaction evidence="9">
        <text>6-carboxy-5,6,7,8-tetrahydropterin + H(+) = 7-carboxy-7-carbaguanine + NH4(+)</text>
        <dbReference type="Rhea" id="RHEA:27974"/>
        <dbReference type="ChEBI" id="CHEBI:15378"/>
        <dbReference type="ChEBI" id="CHEBI:28938"/>
        <dbReference type="ChEBI" id="CHEBI:61032"/>
        <dbReference type="ChEBI" id="CHEBI:61036"/>
        <dbReference type="EC" id="4.3.99.3"/>
    </reaction>
</comment>
<dbReference type="Gene3D" id="3.20.20.70">
    <property type="entry name" value="Aldolase class I"/>
    <property type="match status" value="1"/>
</dbReference>
<organism evidence="11 12">
    <name type="scientific">Polynucleobacter kasalickyi</name>
    <dbReference type="NCBI Taxonomy" id="1938817"/>
    <lineage>
        <taxon>Bacteria</taxon>
        <taxon>Pseudomonadati</taxon>
        <taxon>Pseudomonadota</taxon>
        <taxon>Betaproteobacteria</taxon>
        <taxon>Burkholderiales</taxon>
        <taxon>Burkholderiaceae</taxon>
        <taxon>Polynucleobacter</taxon>
    </lineage>
</organism>
<sequence length="221" mass="25286">MYTIKEFFSTLQGEGTHAGRVAVFCRFTGCNLWSGREVDRENAQCRFCDTDFVGTDGNLGGKYQTAAELADIIEKEWLSMNPSESHRYVVFTGGEPLLQLDQDLISALHQKSFEIGVETNGTIKPPNGIDWLCVSPKDGTELLCLVADEIKYVVPQFHGEIDKKAIIQRLKRFENMNFKNFYLQPMDGPHRDLHLEFAIAICKERPKWRLSIQQHKYINLP</sequence>
<dbReference type="CDD" id="cd01335">
    <property type="entry name" value="Radical_SAM"/>
    <property type="match status" value="1"/>
</dbReference>
<keyword evidence="7 9" id="KW-0411">Iron-sulfur</keyword>
<comment type="subunit">
    <text evidence="9">Homodimer.</text>
</comment>
<dbReference type="UniPathway" id="UPA00391"/>
<evidence type="ECO:0000256" key="4">
    <source>
        <dbReference type="ARBA" id="ARBA00022785"/>
    </source>
</evidence>
<comment type="function">
    <text evidence="9">Catalyzes the complex heterocyclic radical-mediated conversion of 6-carboxy-5,6,7,8-tetrahydropterin (CPH4) to 7-carboxy-7-deazaguanine (CDG), a step common to the biosynthetic pathways of all 7-deazapurine-containing compounds.</text>
</comment>
<feature type="binding site" evidence="9">
    <location>
        <begin position="184"/>
        <end position="187"/>
    </location>
    <ligand>
        <name>S-adenosyl-L-methionine</name>
        <dbReference type="ChEBI" id="CHEBI:59789"/>
    </ligand>
</feature>
<dbReference type="STRING" id="1938817.SAMN06296008_11318"/>
<dbReference type="InterPro" id="IPR013785">
    <property type="entry name" value="Aldolase_TIM"/>
</dbReference>
<feature type="binding site" evidence="9">
    <location>
        <begin position="135"/>
        <end position="137"/>
    </location>
    <ligand>
        <name>S-adenosyl-L-methionine</name>
        <dbReference type="ChEBI" id="CHEBI:59789"/>
    </ligand>
</feature>
<evidence type="ECO:0000256" key="1">
    <source>
        <dbReference type="ARBA" id="ARBA00022485"/>
    </source>
</evidence>
<comment type="cofactor">
    <cofactor evidence="9">
        <name>[4Fe-4S] cluster</name>
        <dbReference type="ChEBI" id="CHEBI:49883"/>
    </cofactor>
    <text evidence="9">Binds 1 [4Fe-4S] cluster. The cluster is coordinated with 3 cysteines and an exchangeable S-adenosyl-L-methionine.</text>
</comment>
<keyword evidence="4 9" id="KW-0671">Queuosine biosynthesis</keyword>
<dbReference type="PANTHER" id="PTHR42836">
    <property type="entry name" value="7-CARBOXY-7-DEAZAGUANINE SYNTHASE"/>
    <property type="match status" value="1"/>
</dbReference>